<keyword evidence="2" id="KW-1185">Reference proteome</keyword>
<proteinExistence type="predicted"/>
<accession>A0ABD1ML55</accession>
<name>A0ABD1ML55_9FABA</name>
<organism evidence="1 2">
    <name type="scientific">Flemingia macrophylla</name>
    <dbReference type="NCBI Taxonomy" id="520843"/>
    <lineage>
        <taxon>Eukaryota</taxon>
        <taxon>Viridiplantae</taxon>
        <taxon>Streptophyta</taxon>
        <taxon>Embryophyta</taxon>
        <taxon>Tracheophyta</taxon>
        <taxon>Spermatophyta</taxon>
        <taxon>Magnoliopsida</taxon>
        <taxon>eudicotyledons</taxon>
        <taxon>Gunneridae</taxon>
        <taxon>Pentapetalae</taxon>
        <taxon>rosids</taxon>
        <taxon>fabids</taxon>
        <taxon>Fabales</taxon>
        <taxon>Fabaceae</taxon>
        <taxon>Papilionoideae</taxon>
        <taxon>50 kb inversion clade</taxon>
        <taxon>NPAAA clade</taxon>
        <taxon>indigoferoid/millettioid clade</taxon>
        <taxon>Phaseoleae</taxon>
        <taxon>Flemingia</taxon>
    </lineage>
</organism>
<evidence type="ECO:0000313" key="2">
    <source>
        <dbReference type="Proteomes" id="UP001603857"/>
    </source>
</evidence>
<protein>
    <recommendedName>
        <fullName evidence="3">NB-ARC domain-containing protein</fullName>
    </recommendedName>
</protein>
<dbReference type="InterPro" id="IPR027417">
    <property type="entry name" value="P-loop_NTPase"/>
</dbReference>
<evidence type="ECO:0000313" key="1">
    <source>
        <dbReference type="EMBL" id="KAL2336436.1"/>
    </source>
</evidence>
<dbReference type="Gene3D" id="3.40.50.300">
    <property type="entry name" value="P-loop containing nucleotide triphosphate hydrolases"/>
    <property type="match status" value="1"/>
</dbReference>
<dbReference type="Proteomes" id="UP001603857">
    <property type="component" value="Unassembled WGS sequence"/>
</dbReference>
<sequence length="151" mass="16992">MKRIVTNFDQLLARKDRYKFAFNDRAAEKSTFPYIIEDNVIITSTIRSIQGKLRNLDKSSEQAVEINSMFHDLEDMNKKLLQAEETAGRNAFGLTNDIRYLVSKLDTSSDSRPNSILSIVGMIGAVGKTTLAKAIYYNKAVVEHFQIPVSG</sequence>
<dbReference type="SUPFAM" id="SSF52540">
    <property type="entry name" value="P-loop containing nucleoside triphosphate hydrolases"/>
    <property type="match status" value="1"/>
</dbReference>
<dbReference type="EMBL" id="JBGMDY010000004">
    <property type="protein sequence ID" value="KAL2336436.1"/>
    <property type="molecule type" value="Genomic_DNA"/>
</dbReference>
<evidence type="ECO:0008006" key="3">
    <source>
        <dbReference type="Google" id="ProtNLM"/>
    </source>
</evidence>
<comment type="caution">
    <text evidence="1">The sequence shown here is derived from an EMBL/GenBank/DDBJ whole genome shotgun (WGS) entry which is preliminary data.</text>
</comment>
<reference evidence="1 2" key="1">
    <citation type="submission" date="2024-08" db="EMBL/GenBank/DDBJ databases">
        <title>Insights into the chromosomal genome structure of Flemingia macrophylla.</title>
        <authorList>
            <person name="Ding Y."/>
            <person name="Zhao Y."/>
            <person name="Bi W."/>
            <person name="Wu M."/>
            <person name="Zhao G."/>
            <person name="Gong Y."/>
            <person name="Li W."/>
            <person name="Zhang P."/>
        </authorList>
    </citation>
    <scope>NUCLEOTIDE SEQUENCE [LARGE SCALE GENOMIC DNA]</scope>
    <source>
        <strain evidence="1">DYQJB</strain>
        <tissue evidence="1">Leaf</tissue>
    </source>
</reference>
<gene>
    <name evidence="1" type="ORF">Fmac_010882</name>
</gene>
<dbReference type="AlphaFoldDB" id="A0ABD1ML55"/>